<dbReference type="AlphaFoldDB" id="A0A9Q3BZ69"/>
<proteinExistence type="predicted"/>
<gene>
    <name evidence="1" type="ORF">O181_013100</name>
</gene>
<sequence>MNTRDSNYWHNIVALTFIRNSIDRSLYESITLALITPNARTTYQALKKRFCKALWSSIIWHAEILFNPSDCSATLTSHAIALQHAINNIESQIEALDSKTILTLSLFFSALQLHEPLLNALDSRKAIDPSLEIHAKDILDIANQMQQHSALDPSSSITLS</sequence>
<evidence type="ECO:0000313" key="2">
    <source>
        <dbReference type="Proteomes" id="UP000765509"/>
    </source>
</evidence>
<dbReference type="Proteomes" id="UP000765509">
    <property type="component" value="Unassembled WGS sequence"/>
</dbReference>
<comment type="caution">
    <text evidence="1">The sequence shown here is derived from an EMBL/GenBank/DDBJ whole genome shotgun (WGS) entry which is preliminary data.</text>
</comment>
<accession>A0A9Q3BZ69</accession>
<organism evidence="1 2">
    <name type="scientific">Austropuccinia psidii MF-1</name>
    <dbReference type="NCBI Taxonomy" id="1389203"/>
    <lineage>
        <taxon>Eukaryota</taxon>
        <taxon>Fungi</taxon>
        <taxon>Dikarya</taxon>
        <taxon>Basidiomycota</taxon>
        <taxon>Pucciniomycotina</taxon>
        <taxon>Pucciniomycetes</taxon>
        <taxon>Pucciniales</taxon>
        <taxon>Sphaerophragmiaceae</taxon>
        <taxon>Austropuccinia</taxon>
    </lineage>
</organism>
<keyword evidence="2" id="KW-1185">Reference proteome</keyword>
<reference evidence="1" key="1">
    <citation type="submission" date="2021-03" db="EMBL/GenBank/DDBJ databases">
        <title>Draft genome sequence of rust myrtle Austropuccinia psidii MF-1, a brazilian biotype.</title>
        <authorList>
            <person name="Quecine M.C."/>
            <person name="Pachon D.M.R."/>
            <person name="Bonatelli M.L."/>
            <person name="Correr F.H."/>
            <person name="Franceschini L.M."/>
            <person name="Leite T.F."/>
            <person name="Margarido G.R.A."/>
            <person name="Almeida C.A."/>
            <person name="Ferrarezi J.A."/>
            <person name="Labate C.A."/>
        </authorList>
    </citation>
    <scope>NUCLEOTIDE SEQUENCE</scope>
    <source>
        <strain evidence="1">MF-1</strain>
    </source>
</reference>
<dbReference type="EMBL" id="AVOT02003396">
    <property type="protein sequence ID" value="MBW0473385.1"/>
    <property type="molecule type" value="Genomic_DNA"/>
</dbReference>
<protein>
    <submittedName>
        <fullName evidence="1">Uncharacterized protein</fullName>
    </submittedName>
</protein>
<name>A0A9Q3BZ69_9BASI</name>
<evidence type="ECO:0000313" key="1">
    <source>
        <dbReference type="EMBL" id="MBW0473385.1"/>
    </source>
</evidence>